<evidence type="ECO:0000256" key="1">
    <source>
        <dbReference type="SAM" id="MobiDB-lite"/>
    </source>
</evidence>
<feature type="region of interest" description="Disordered" evidence="1">
    <location>
        <begin position="1"/>
        <end position="36"/>
    </location>
</feature>
<dbReference type="EMBL" id="JBGBPQ010000017">
    <property type="protein sequence ID" value="KAL1507613.1"/>
    <property type="molecule type" value="Genomic_DNA"/>
</dbReference>
<protein>
    <submittedName>
        <fullName evidence="2">Uncharacterized protein</fullName>
    </submittedName>
</protein>
<proteinExistence type="predicted"/>
<evidence type="ECO:0000313" key="2">
    <source>
        <dbReference type="EMBL" id="KAL1507613.1"/>
    </source>
</evidence>
<feature type="region of interest" description="Disordered" evidence="1">
    <location>
        <begin position="103"/>
        <end position="123"/>
    </location>
</feature>
<name>A0AB34IWG9_PRYPA</name>
<reference evidence="2 3" key="1">
    <citation type="journal article" date="2024" name="Science">
        <title>Giant polyketide synthase enzymes in the biosynthesis of giant marine polyether toxins.</title>
        <authorList>
            <person name="Fallon T.R."/>
            <person name="Shende V.V."/>
            <person name="Wierzbicki I.H."/>
            <person name="Pendleton A.L."/>
            <person name="Watervoot N.F."/>
            <person name="Auber R.P."/>
            <person name="Gonzalez D.J."/>
            <person name="Wisecaver J.H."/>
            <person name="Moore B.S."/>
        </authorList>
    </citation>
    <scope>NUCLEOTIDE SEQUENCE [LARGE SCALE GENOMIC DNA]</scope>
    <source>
        <strain evidence="2 3">12B1</strain>
    </source>
</reference>
<comment type="caution">
    <text evidence="2">The sequence shown here is derived from an EMBL/GenBank/DDBJ whole genome shotgun (WGS) entry which is preliminary data.</text>
</comment>
<sequence>MPRLALAVEANPERVGSSKPTNEGADGLNREEQDAVPGVLEEWGGAADAAVVGRRAWCGRAASWERRGDASGTRRGGGGAREVLVRMYESLCDVVVGVRGEACGRDRTGGEHRAKQGKPLPKR</sequence>
<gene>
    <name evidence="2" type="ORF">AB1Y20_007232</name>
</gene>
<organism evidence="2 3">
    <name type="scientific">Prymnesium parvum</name>
    <name type="common">Toxic golden alga</name>
    <dbReference type="NCBI Taxonomy" id="97485"/>
    <lineage>
        <taxon>Eukaryota</taxon>
        <taxon>Haptista</taxon>
        <taxon>Haptophyta</taxon>
        <taxon>Prymnesiophyceae</taxon>
        <taxon>Prymnesiales</taxon>
        <taxon>Prymnesiaceae</taxon>
        <taxon>Prymnesium</taxon>
    </lineage>
</organism>
<accession>A0AB34IWG9</accession>
<dbReference type="Proteomes" id="UP001515480">
    <property type="component" value="Unassembled WGS sequence"/>
</dbReference>
<keyword evidence="3" id="KW-1185">Reference proteome</keyword>
<evidence type="ECO:0000313" key="3">
    <source>
        <dbReference type="Proteomes" id="UP001515480"/>
    </source>
</evidence>
<dbReference type="AlphaFoldDB" id="A0AB34IWG9"/>
<feature type="compositionally biased region" description="Basic and acidic residues" evidence="1">
    <location>
        <begin position="103"/>
        <end position="114"/>
    </location>
</feature>